<organism evidence="2 3">
    <name type="scientific">Novipirellula caenicola</name>
    <dbReference type="NCBI Taxonomy" id="1536901"/>
    <lineage>
        <taxon>Bacteria</taxon>
        <taxon>Pseudomonadati</taxon>
        <taxon>Planctomycetota</taxon>
        <taxon>Planctomycetia</taxon>
        <taxon>Pirellulales</taxon>
        <taxon>Pirellulaceae</taxon>
        <taxon>Novipirellula</taxon>
    </lineage>
</organism>
<name>A0ABP9VPK0_9BACT</name>
<gene>
    <name evidence="2" type="ORF">Rcae01_01983</name>
</gene>
<proteinExistence type="predicted"/>
<feature type="chain" id="PRO_5047360542" description="Secreted protein" evidence="1">
    <location>
        <begin position="28"/>
        <end position="532"/>
    </location>
</feature>
<accession>A0ABP9VPK0</accession>
<reference evidence="2 3" key="1">
    <citation type="submission" date="2024-02" db="EMBL/GenBank/DDBJ databases">
        <title>Rhodopirellula caenicola NBRC 110016.</title>
        <authorList>
            <person name="Ichikawa N."/>
            <person name="Katano-Makiyama Y."/>
            <person name="Hidaka K."/>
        </authorList>
    </citation>
    <scope>NUCLEOTIDE SEQUENCE [LARGE SCALE GENOMIC DNA]</scope>
    <source>
        <strain evidence="2 3">NBRC 110016</strain>
    </source>
</reference>
<dbReference type="Proteomes" id="UP001416858">
    <property type="component" value="Unassembled WGS sequence"/>
</dbReference>
<comment type="caution">
    <text evidence="2">The sequence shown here is derived from an EMBL/GenBank/DDBJ whole genome shotgun (WGS) entry which is preliminary data.</text>
</comment>
<protein>
    <recommendedName>
        <fullName evidence="4">Secreted protein</fullName>
    </recommendedName>
</protein>
<evidence type="ECO:0000256" key="1">
    <source>
        <dbReference type="SAM" id="SignalP"/>
    </source>
</evidence>
<sequence length="532" mass="59869">MITITNARRALHSLLSTVILTCSLASAQDTSPFHSIPTLSPDSNRSGGYTLSTLSVADGKVDLHTTFVDWINDDAFVLSVDKNQNPKSCVAFGHATDMNNPAMAAIPVAFEFKRQDVIVGHWYWAKKGRPEEITDYSLPLPKVITGSTNAQSKLDRSLMRELIICDAGGLVITNRMPAESNFFGYPVRSCLALKNHVAFQWYTNINGSGVQYARVQHPDKDFDPDQENAKSLTKETCRQLFLDNQFKAWADTYSELVYRTVASTNETSAKTLSAEQAHEREKALFQFMQLIRNKFDLVLTDETSLFLDPFVRGTMLEQALWRPDRHPATITDLLSLVMGDLESSSGELSLSHSLFCAYADLGLAPNDKSFAFLGETQVGGKLSDLDSAAILARWRMETAPRHVEAVAKHIKTSKHMTDRMNCVETLILMEQFDHIPSDLMQRWFAGIKGDADQIRRPLNLLMQNATGRRYLADKYKEMSVDAPLREPIKALFENELSAVHEFGDYRFWTREECKQLESDLQLEFASAGDEKQ</sequence>
<keyword evidence="1" id="KW-0732">Signal</keyword>
<evidence type="ECO:0000313" key="2">
    <source>
        <dbReference type="EMBL" id="GAA5506530.1"/>
    </source>
</evidence>
<feature type="signal peptide" evidence="1">
    <location>
        <begin position="1"/>
        <end position="27"/>
    </location>
</feature>
<dbReference type="EMBL" id="BAABRO010000003">
    <property type="protein sequence ID" value="GAA5506530.1"/>
    <property type="molecule type" value="Genomic_DNA"/>
</dbReference>
<evidence type="ECO:0008006" key="4">
    <source>
        <dbReference type="Google" id="ProtNLM"/>
    </source>
</evidence>
<keyword evidence="3" id="KW-1185">Reference proteome</keyword>
<evidence type="ECO:0000313" key="3">
    <source>
        <dbReference type="Proteomes" id="UP001416858"/>
    </source>
</evidence>